<evidence type="ECO:0000256" key="7">
    <source>
        <dbReference type="ARBA" id="ARBA00023136"/>
    </source>
</evidence>
<proteinExistence type="inferred from homology"/>
<reference evidence="12 13" key="1">
    <citation type="submission" date="2016-04" db="EMBL/GenBank/DDBJ databases">
        <title>Draft genome sequence of Aeribacillus pallidus 8m3 from petroleum reservoir.</title>
        <authorList>
            <person name="Poltaraus A.B."/>
            <person name="Nazina T.N."/>
            <person name="Tourova T.P."/>
            <person name="Malakho S.M."/>
            <person name="Korshunova A.V."/>
            <person name="Sokolova D.S."/>
        </authorList>
    </citation>
    <scope>NUCLEOTIDE SEQUENCE [LARGE SCALE GENOMIC DNA]</scope>
    <source>
        <strain evidence="12 13">8m3</strain>
    </source>
</reference>
<dbReference type="SUPFAM" id="SSF160240">
    <property type="entry name" value="Cation efflux protein cytoplasmic domain-like"/>
    <property type="match status" value="1"/>
</dbReference>
<protein>
    <submittedName>
        <fullName evidence="12">Transporter</fullName>
    </submittedName>
</protein>
<keyword evidence="6 8" id="KW-1133">Transmembrane helix</keyword>
<feature type="transmembrane region" description="Helical" evidence="8">
    <location>
        <begin position="77"/>
        <end position="96"/>
    </location>
</feature>
<feature type="transmembrane region" description="Helical" evidence="8">
    <location>
        <begin position="47"/>
        <end position="65"/>
    </location>
</feature>
<evidence type="ECO:0000256" key="1">
    <source>
        <dbReference type="ARBA" id="ARBA00004651"/>
    </source>
</evidence>
<dbReference type="InterPro" id="IPR027470">
    <property type="entry name" value="Cation_efflux_CTD"/>
</dbReference>
<dbReference type="Pfam" id="PF01545">
    <property type="entry name" value="Cation_efflux"/>
    <property type="match status" value="1"/>
</dbReference>
<dbReference type="EMBL" id="LWBR01000072">
    <property type="protein sequence ID" value="KZN94882.1"/>
    <property type="molecule type" value="Genomic_DNA"/>
</dbReference>
<dbReference type="Gene3D" id="1.20.1510.10">
    <property type="entry name" value="Cation efflux protein transmembrane domain"/>
    <property type="match status" value="1"/>
</dbReference>
<dbReference type="Proteomes" id="UP000076476">
    <property type="component" value="Unassembled WGS sequence"/>
</dbReference>
<evidence type="ECO:0000256" key="5">
    <source>
        <dbReference type="ARBA" id="ARBA00022692"/>
    </source>
</evidence>
<evidence type="ECO:0000256" key="3">
    <source>
        <dbReference type="ARBA" id="ARBA00022448"/>
    </source>
</evidence>
<evidence type="ECO:0000256" key="4">
    <source>
        <dbReference type="ARBA" id="ARBA00022475"/>
    </source>
</evidence>
<comment type="similarity">
    <text evidence="2">Belongs to the cation diffusion facilitator (CDF) transporter (TC 2.A.4) family.</text>
</comment>
<dbReference type="RefSeq" id="WP_063389341.1">
    <property type="nucleotide sequence ID" value="NZ_CP017703.1"/>
</dbReference>
<keyword evidence="5 8" id="KW-0812">Transmembrane</keyword>
<gene>
    <name evidence="11" type="ORF">AP3564_11820</name>
    <name evidence="12" type="ORF">AZI98_16460</name>
</gene>
<dbReference type="InterPro" id="IPR058533">
    <property type="entry name" value="Cation_efflux_TM"/>
</dbReference>
<dbReference type="FunFam" id="3.30.70.1350:FF:000006">
    <property type="entry name" value="Cation transporter"/>
    <property type="match status" value="1"/>
</dbReference>
<evidence type="ECO:0000256" key="8">
    <source>
        <dbReference type="SAM" id="Phobius"/>
    </source>
</evidence>
<dbReference type="PANTHER" id="PTHR43840">
    <property type="entry name" value="MITOCHONDRIAL METAL TRANSPORTER 1-RELATED"/>
    <property type="match status" value="1"/>
</dbReference>
<evidence type="ECO:0000313" key="14">
    <source>
        <dbReference type="Proteomes" id="UP000214606"/>
    </source>
</evidence>
<dbReference type="Proteomes" id="UP000214606">
    <property type="component" value="Chromosome"/>
</dbReference>
<keyword evidence="3" id="KW-0813">Transport</keyword>
<dbReference type="KEGG" id="apak:AP3564_11820"/>
<accession>A0A161XZX8</accession>
<dbReference type="InterPro" id="IPR002524">
    <property type="entry name" value="Cation_efflux"/>
</dbReference>
<dbReference type="NCBIfam" id="TIGR01297">
    <property type="entry name" value="CDF"/>
    <property type="match status" value="1"/>
</dbReference>
<evidence type="ECO:0000259" key="10">
    <source>
        <dbReference type="Pfam" id="PF16916"/>
    </source>
</evidence>
<feature type="transmembrane region" description="Helical" evidence="8">
    <location>
        <begin position="157"/>
        <end position="176"/>
    </location>
</feature>
<dbReference type="Pfam" id="PF16916">
    <property type="entry name" value="ZT_dimer"/>
    <property type="match status" value="1"/>
</dbReference>
<dbReference type="OrthoDB" id="9806522at2"/>
<dbReference type="GO" id="GO:0008324">
    <property type="term" value="F:monoatomic cation transmembrane transporter activity"/>
    <property type="evidence" value="ECO:0007669"/>
    <property type="project" value="InterPro"/>
</dbReference>
<dbReference type="InterPro" id="IPR050291">
    <property type="entry name" value="CDF_Transporter"/>
</dbReference>
<feature type="transmembrane region" description="Helical" evidence="8">
    <location>
        <begin position="116"/>
        <end position="136"/>
    </location>
</feature>
<evidence type="ECO:0000313" key="12">
    <source>
        <dbReference type="EMBL" id="KZN94882.1"/>
    </source>
</evidence>
<reference evidence="11 14" key="2">
    <citation type="submission" date="2016-10" db="EMBL/GenBank/DDBJ databases">
        <title>The whole genome sequencing and assembly of Aeribacillus pallidus KCTC3564 strain.</title>
        <authorList>
            <person name="Lee Y.-J."/>
            <person name="Park M.-K."/>
            <person name="Yi H."/>
            <person name="Bahn Y.-S."/>
            <person name="Kim J.F."/>
            <person name="Lee D.-W."/>
        </authorList>
    </citation>
    <scope>NUCLEOTIDE SEQUENCE [LARGE SCALE GENOMIC DNA]</scope>
    <source>
        <strain evidence="11 14">KCTC3564</strain>
    </source>
</reference>
<dbReference type="Gene3D" id="3.30.70.1350">
    <property type="entry name" value="Cation efflux protein, cytoplasmic domain"/>
    <property type="match status" value="1"/>
</dbReference>
<dbReference type="FunFam" id="1.20.1510.10:FF:000006">
    <property type="entry name" value="Divalent cation efflux transporter"/>
    <property type="match status" value="1"/>
</dbReference>
<dbReference type="GO" id="GO:0005886">
    <property type="term" value="C:plasma membrane"/>
    <property type="evidence" value="ECO:0007669"/>
    <property type="project" value="UniProtKB-SubCell"/>
</dbReference>
<dbReference type="InterPro" id="IPR027469">
    <property type="entry name" value="Cation_efflux_TMD_sf"/>
</dbReference>
<evidence type="ECO:0000313" key="13">
    <source>
        <dbReference type="Proteomes" id="UP000076476"/>
    </source>
</evidence>
<feature type="domain" description="Cation efflux protein cytoplasmic" evidence="10">
    <location>
        <begin position="211"/>
        <end position="286"/>
    </location>
</feature>
<dbReference type="PANTHER" id="PTHR43840:SF50">
    <property type="entry name" value="MANGANESE EFFLUX SYSTEM PROTEIN MNES"/>
    <property type="match status" value="1"/>
</dbReference>
<name>A0A161XZX8_9BACI</name>
<keyword evidence="4" id="KW-1003">Cell membrane</keyword>
<sequence length="291" mass="32025">MEVYQNLKKGERGAWISIAAYILLTVVKIAVGYFFHSEALMADGLNNGTDVIASIAVLVGLKISQRPPDQDHHYGHFRAETIASLIASLIMVMVGFEVLTEGAKSIINPKTESPDLIAAWTAIGSAIVMFSVYLFNVRLAKKIKSQALMAAAMDNRSDAYVSVGTFLGILAAQFHIAWMDTVVAMIIGVLICKTAWDIFKEAVHSLTDGFSEKELDKYKETINNIPGVQSLEDIKARYVGSTVYVDVVIKVHSNLNVVESHAICDEVERRLTEEFNITNVHVHIEPLKGDS</sequence>
<feature type="domain" description="Cation efflux protein transmembrane" evidence="9">
    <location>
        <begin position="15"/>
        <end position="206"/>
    </location>
</feature>
<evidence type="ECO:0000256" key="2">
    <source>
        <dbReference type="ARBA" id="ARBA00008114"/>
    </source>
</evidence>
<keyword evidence="13" id="KW-1185">Reference proteome</keyword>
<comment type="subcellular location">
    <subcellularLocation>
        <location evidence="1">Cell membrane</location>
        <topology evidence="1">Multi-pass membrane protein</topology>
    </subcellularLocation>
</comment>
<evidence type="ECO:0000313" key="11">
    <source>
        <dbReference type="EMBL" id="ASS90816.1"/>
    </source>
</evidence>
<accession>A0A164AHK8</accession>
<evidence type="ECO:0000259" key="9">
    <source>
        <dbReference type="Pfam" id="PF01545"/>
    </source>
</evidence>
<dbReference type="InterPro" id="IPR036837">
    <property type="entry name" value="Cation_efflux_CTD_sf"/>
</dbReference>
<evidence type="ECO:0000256" key="6">
    <source>
        <dbReference type="ARBA" id="ARBA00022989"/>
    </source>
</evidence>
<feature type="transmembrane region" description="Helical" evidence="8">
    <location>
        <begin position="12"/>
        <end position="35"/>
    </location>
</feature>
<dbReference type="EMBL" id="CP017703">
    <property type="protein sequence ID" value="ASS90816.1"/>
    <property type="molecule type" value="Genomic_DNA"/>
</dbReference>
<dbReference type="AlphaFoldDB" id="A0A161XZX8"/>
<keyword evidence="7 8" id="KW-0472">Membrane</keyword>
<organism evidence="12 13">
    <name type="scientific">Aeribacillus pallidus</name>
    <dbReference type="NCBI Taxonomy" id="33936"/>
    <lineage>
        <taxon>Bacteria</taxon>
        <taxon>Bacillati</taxon>
        <taxon>Bacillota</taxon>
        <taxon>Bacilli</taxon>
        <taxon>Bacillales</taxon>
        <taxon>Bacillaceae</taxon>
        <taxon>Aeribacillus</taxon>
    </lineage>
</organism>
<dbReference type="STRING" id="33936.AZI98_16460"/>
<dbReference type="SUPFAM" id="SSF161111">
    <property type="entry name" value="Cation efflux protein transmembrane domain-like"/>
    <property type="match status" value="1"/>
</dbReference>